<name>A0AAD7BIQ0_9AGAR</name>
<dbReference type="Proteomes" id="UP001221142">
    <property type="component" value="Unassembled WGS sequence"/>
</dbReference>
<protein>
    <submittedName>
        <fullName evidence="1">Uncharacterized protein</fullName>
    </submittedName>
</protein>
<comment type="caution">
    <text evidence="1">The sequence shown here is derived from an EMBL/GenBank/DDBJ whole genome shotgun (WGS) entry which is preliminary data.</text>
</comment>
<evidence type="ECO:0000313" key="1">
    <source>
        <dbReference type="EMBL" id="KAJ7622310.1"/>
    </source>
</evidence>
<dbReference type="EMBL" id="JARKIF010000015">
    <property type="protein sequence ID" value="KAJ7622310.1"/>
    <property type="molecule type" value="Genomic_DNA"/>
</dbReference>
<dbReference type="AlphaFoldDB" id="A0AAD7BIQ0"/>
<gene>
    <name evidence="1" type="ORF">FB45DRAFT_1031982</name>
</gene>
<keyword evidence="2" id="KW-1185">Reference proteome</keyword>
<reference evidence="1" key="1">
    <citation type="submission" date="2023-03" db="EMBL/GenBank/DDBJ databases">
        <title>Massive genome expansion in bonnet fungi (Mycena s.s.) driven by repeated elements and novel gene families across ecological guilds.</title>
        <authorList>
            <consortium name="Lawrence Berkeley National Laboratory"/>
            <person name="Harder C.B."/>
            <person name="Miyauchi S."/>
            <person name="Viragh M."/>
            <person name="Kuo A."/>
            <person name="Thoen E."/>
            <person name="Andreopoulos B."/>
            <person name="Lu D."/>
            <person name="Skrede I."/>
            <person name="Drula E."/>
            <person name="Henrissat B."/>
            <person name="Morin E."/>
            <person name="Kohler A."/>
            <person name="Barry K."/>
            <person name="LaButti K."/>
            <person name="Morin E."/>
            <person name="Salamov A."/>
            <person name="Lipzen A."/>
            <person name="Mereny Z."/>
            <person name="Hegedus B."/>
            <person name="Baldrian P."/>
            <person name="Stursova M."/>
            <person name="Weitz H."/>
            <person name="Taylor A."/>
            <person name="Grigoriev I.V."/>
            <person name="Nagy L.G."/>
            <person name="Martin F."/>
            <person name="Kauserud H."/>
        </authorList>
    </citation>
    <scope>NUCLEOTIDE SEQUENCE</scope>
    <source>
        <strain evidence="1">9284</strain>
    </source>
</reference>
<evidence type="ECO:0000313" key="2">
    <source>
        <dbReference type="Proteomes" id="UP001221142"/>
    </source>
</evidence>
<accession>A0AAD7BIQ0</accession>
<proteinExistence type="predicted"/>
<organism evidence="1 2">
    <name type="scientific">Roridomyces roridus</name>
    <dbReference type="NCBI Taxonomy" id="1738132"/>
    <lineage>
        <taxon>Eukaryota</taxon>
        <taxon>Fungi</taxon>
        <taxon>Dikarya</taxon>
        <taxon>Basidiomycota</taxon>
        <taxon>Agaricomycotina</taxon>
        <taxon>Agaricomycetes</taxon>
        <taxon>Agaricomycetidae</taxon>
        <taxon>Agaricales</taxon>
        <taxon>Marasmiineae</taxon>
        <taxon>Mycenaceae</taxon>
        <taxon>Roridomyces</taxon>
    </lineage>
</organism>
<sequence>MPGFFEEDRSRGCERLSQRLTKLLGEVPPSSSFSPSLLPALYSQLDPMQAERFERLNFITTDADAKHLMTVRPSGDVPSGVAEVAELRVPAVTRRIDAIVKGLDLGWLGAQRGFT</sequence>